<sequence>MTDAYVLLLVLGIPLLAGGCLALAGQHHFAPNLNVGFSLLTFAAAMLLAAQTVAHGPAFALGKLFFVDPLNVFLVALTAFVGWTTSIFSRPYMRTERDRGKMTGPRMRLYHSMYQLFIFAMLLALLTNNMGILWVAMEAATLATVLLVSVYRTAASLEAAWKYFILCGVGIAQALFGTILLYLAASRQLGGGDALLWTSLNAVKGSLDPTIMSLAFVFLLIGYGTKVGLVPMHNWLPDAHAEGPTPISAVLSGLLLNVALYAVLRCKVLADGALQNGLPGHLLIGFGLVSVLVATFSMFRQKDVKRLFSYSSIEHMGLMTFAFGLGGPTATFAGLLHMTVHSLVKSAIFFTVGHAVQKAGTQTIDDIRGLLRVSPTVGWGMMLGALAILGMPPFGVFASEFLILTTAMSTLPWATPFLLLALAVAFAAIFVRVQGMVFGDTTAKALEHPPALLPVFVHLGIGLILGLYIPPYLATWYRQAAAMIAG</sequence>
<dbReference type="OrthoDB" id="9768329at2"/>
<dbReference type="GO" id="GO:0005886">
    <property type="term" value="C:plasma membrane"/>
    <property type="evidence" value="ECO:0007669"/>
    <property type="project" value="UniProtKB-SubCell"/>
</dbReference>
<feature type="transmembrane region" description="Helical" evidence="8">
    <location>
        <begin position="70"/>
        <end position="88"/>
    </location>
</feature>
<dbReference type="InterPro" id="IPR003918">
    <property type="entry name" value="NADH_UbQ_OxRdtase"/>
</dbReference>
<dbReference type="NCBIfam" id="NF005043">
    <property type="entry name" value="PRK06458.1-3"/>
    <property type="match status" value="1"/>
</dbReference>
<dbReference type="Pfam" id="PF00361">
    <property type="entry name" value="Proton_antipo_M"/>
    <property type="match status" value="1"/>
</dbReference>
<feature type="transmembrane region" description="Helical" evidence="8">
    <location>
        <begin position="411"/>
        <end position="431"/>
    </location>
</feature>
<feature type="domain" description="NADH:quinone oxidoreductase/Mrp antiporter transmembrane" evidence="9">
    <location>
        <begin position="128"/>
        <end position="417"/>
    </location>
</feature>
<comment type="subcellular location">
    <subcellularLocation>
        <location evidence="1">Cell membrane</location>
        <topology evidence="1">Multi-pass membrane protein</topology>
    </subcellularLocation>
    <subcellularLocation>
        <location evidence="7">Membrane</location>
        <topology evidence="7">Multi-pass membrane protein</topology>
    </subcellularLocation>
</comment>
<feature type="transmembrane region" description="Helical" evidence="8">
    <location>
        <begin position="451"/>
        <end position="469"/>
    </location>
</feature>
<keyword evidence="6 8" id="KW-0472">Membrane</keyword>
<dbReference type="PATRIC" id="fig|908627.4.peg.9018"/>
<evidence type="ECO:0000256" key="5">
    <source>
        <dbReference type="ARBA" id="ARBA00023002"/>
    </source>
</evidence>
<dbReference type="GO" id="GO:0008137">
    <property type="term" value="F:NADH dehydrogenase (ubiquinone) activity"/>
    <property type="evidence" value="ECO:0007669"/>
    <property type="project" value="InterPro"/>
</dbReference>
<evidence type="ECO:0000256" key="7">
    <source>
        <dbReference type="RuleBase" id="RU000320"/>
    </source>
</evidence>
<evidence type="ECO:0000313" key="11">
    <source>
        <dbReference type="Proteomes" id="UP000035963"/>
    </source>
</evidence>
<evidence type="ECO:0000313" key="10">
    <source>
        <dbReference type="EMBL" id="KLU20632.1"/>
    </source>
</evidence>
<feature type="transmembrane region" description="Helical" evidence="8">
    <location>
        <begin position="245"/>
        <end position="264"/>
    </location>
</feature>
<feature type="transmembrane region" description="Helical" evidence="8">
    <location>
        <begin position="163"/>
        <end position="185"/>
    </location>
</feature>
<dbReference type="InterPro" id="IPR052175">
    <property type="entry name" value="ComplexI-like_HydComp"/>
</dbReference>
<dbReference type="PANTHER" id="PTHR42682">
    <property type="entry name" value="HYDROGENASE-4 COMPONENT F"/>
    <property type="match status" value="1"/>
</dbReference>
<organism evidence="10 11">
    <name type="scientific">Caballeronia mineralivorans PML1(12)</name>
    <dbReference type="NCBI Taxonomy" id="908627"/>
    <lineage>
        <taxon>Bacteria</taxon>
        <taxon>Pseudomonadati</taxon>
        <taxon>Pseudomonadota</taxon>
        <taxon>Betaproteobacteria</taxon>
        <taxon>Burkholderiales</taxon>
        <taxon>Burkholderiaceae</taxon>
        <taxon>Caballeronia</taxon>
    </lineage>
</organism>
<feature type="transmembrane region" description="Helical" evidence="8">
    <location>
        <begin position="379"/>
        <end position="404"/>
    </location>
</feature>
<dbReference type="GO" id="GO:0016491">
    <property type="term" value="F:oxidoreductase activity"/>
    <property type="evidence" value="ECO:0007669"/>
    <property type="project" value="UniProtKB-KW"/>
</dbReference>
<dbReference type="GO" id="GO:0042773">
    <property type="term" value="P:ATP synthesis coupled electron transport"/>
    <property type="evidence" value="ECO:0007669"/>
    <property type="project" value="InterPro"/>
</dbReference>
<dbReference type="AlphaFoldDB" id="A0A0J1CIY3"/>
<dbReference type="Proteomes" id="UP000035963">
    <property type="component" value="Unassembled WGS sequence"/>
</dbReference>
<feature type="transmembrane region" description="Helical" evidence="8">
    <location>
        <begin position="280"/>
        <end position="299"/>
    </location>
</feature>
<dbReference type="EMBL" id="AEJF01000246">
    <property type="protein sequence ID" value="KLU20632.1"/>
    <property type="molecule type" value="Genomic_DNA"/>
</dbReference>
<protein>
    <submittedName>
        <fullName evidence="10">Hydrogenase 4 subunit F</fullName>
    </submittedName>
</protein>
<evidence type="ECO:0000256" key="8">
    <source>
        <dbReference type="SAM" id="Phobius"/>
    </source>
</evidence>
<feature type="transmembrane region" description="Helical" evidence="8">
    <location>
        <begin position="205"/>
        <end position="224"/>
    </location>
</feature>
<accession>A0A0J1CIY3</accession>
<evidence type="ECO:0000256" key="1">
    <source>
        <dbReference type="ARBA" id="ARBA00004651"/>
    </source>
</evidence>
<feature type="transmembrane region" description="Helical" evidence="8">
    <location>
        <begin position="6"/>
        <end position="25"/>
    </location>
</feature>
<evidence type="ECO:0000256" key="4">
    <source>
        <dbReference type="ARBA" id="ARBA00022989"/>
    </source>
</evidence>
<name>A0A0J1CIY3_9BURK</name>
<keyword evidence="3 7" id="KW-0812">Transmembrane</keyword>
<feature type="transmembrane region" description="Helical" evidence="8">
    <location>
        <begin position="132"/>
        <end position="151"/>
    </location>
</feature>
<reference evidence="10 11" key="1">
    <citation type="journal article" date="2015" name="Genome Announc.">
        <title>Draft Genome Sequence of Burkholderia sp. Strain PML1(12), an Ectomycorrhizosphere-Inhabiting Bacterium with Effective Mineral-Weathering Ability.</title>
        <authorList>
            <person name="Uroz S."/>
            <person name="Oger P."/>
        </authorList>
    </citation>
    <scope>NUCLEOTIDE SEQUENCE [LARGE SCALE GENOMIC DNA]</scope>
    <source>
        <strain evidence="11">PML1(12)</strain>
    </source>
</reference>
<evidence type="ECO:0000256" key="2">
    <source>
        <dbReference type="ARBA" id="ARBA00022475"/>
    </source>
</evidence>
<feature type="transmembrane region" description="Helical" evidence="8">
    <location>
        <begin position="109"/>
        <end position="126"/>
    </location>
</feature>
<evidence type="ECO:0000256" key="3">
    <source>
        <dbReference type="ARBA" id="ARBA00022692"/>
    </source>
</evidence>
<keyword evidence="11" id="KW-1185">Reference proteome</keyword>
<dbReference type="NCBIfam" id="NF005045">
    <property type="entry name" value="PRK06458.1-5"/>
    <property type="match status" value="1"/>
</dbReference>
<dbReference type="InterPro" id="IPR001750">
    <property type="entry name" value="ND/Mrp_TM"/>
</dbReference>
<keyword evidence="2" id="KW-1003">Cell membrane</keyword>
<keyword evidence="5" id="KW-0560">Oxidoreductase</keyword>
<dbReference type="RefSeq" id="WP_047897813.1">
    <property type="nucleotide sequence ID" value="NZ_AEJF01000246.1"/>
</dbReference>
<dbReference type="PRINTS" id="PR01437">
    <property type="entry name" value="NUOXDRDTASE4"/>
</dbReference>
<comment type="caution">
    <text evidence="10">The sequence shown here is derived from an EMBL/GenBank/DDBJ whole genome shotgun (WGS) entry which is preliminary data.</text>
</comment>
<evidence type="ECO:0000259" key="9">
    <source>
        <dbReference type="Pfam" id="PF00361"/>
    </source>
</evidence>
<feature type="transmembrane region" description="Helical" evidence="8">
    <location>
        <begin position="32"/>
        <end position="50"/>
    </location>
</feature>
<evidence type="ECO:0000256" key="6">
    <source>
        <dbReference type="ARBA" id="ARBA00023136"/>
    </source>
</evidence>
<keyword evidence="4 8" id="KW-1133">Transmembrane helix</keyword>
<proteinExistence type="predicted"/>
<gene>
    <name evidence="10" type="ORF">EOS_40220</name>
</gene>
<dbReference type="PANTHER" id="PTHR42682:SF5">
    <property type="entry name" value="HYDROGENASE-4 COMPONENT F"/>
    <property type="match status" value="1"/>
</dbReference>
<feature type="transmembrane region" description="Helical" evidence="8">
    <location>
        <begin position="320"/>
        <end position="340"/>
    </location>
</feature>